<gene>
    <name evidence="2" type="ORF">GCM10009737_20430</name>
</gene>
<dbReference type="RefSeq" id="WP_344006760.1">
    <property type="nucleotide sequence ID" value="NZ_BAAAMY010000004.1"/>
</dbReference>
<reference evidence="2 3" key="1">
    <citation type="journal article" date="2019" name="Int. J. Syst. Evol. Microbiol.">
        <title>The Global Catalogue of Microorganisms (GCM) 10K type strain sequencing project: providing services to taxonomists for standard genome sequencing and annotation.</title>
        <authorList>
            <consortium name="The Broad Institute Genomics Platform"/>
            <consortium name="The Broad Institute Genome Sequencing Center for Infectious Disease"/>
            <person name="Wu L."/>
            <person name="Ma J."/>
        </authorList>
    </citation>
    <scope>NUCLEOTIDE SEQUENCE [LARGE SCALE GENOMIC DNA]</scope>
    <source>
        <strain evidence="2 3">JCM 14046</strain>
    </source>
</reference>
<protein>
    <submittedName>
        <fullName evidence="2">Uncharacterized protein</fullName>
    </submittedName>
</protein>
<dbReference type="EMBL" id="BAAAMY010000004">
    <property type="protein sequence ID" value="GAA1918854.1"/>
    <property type="molecule type" value="Genomic_DNA"/>
</dbReference>
<evidence type="ECO:0000313" key="3">
    <source>
        <dbReference type="Proteomes" id="UP001501612"/>
    </source>
</evidence>
<proteinExistence type="predicted"/>
<comment type="caution">
    <text evidence="2">The sequence shown here is derived from an EMBL/GenBank/DDBJ whole genome shotgun (WGS) entry which is preliminary data.</text>
</comment>
<feature type="signal peptide" evidence="1">
    <location>
        <begin position="1"/>
        <end position="31"/>
    </location>
</feature>
<evidence type="ECO:0000313" key="2">
    <source>
        <dbReference type="EMBL" id="GAA1918854.1"/>
    </source>
</evidence>
<organism evidence="2 3">
    <name type="scientific">Nocardioides lentus</name>
    <dbReference type="NCBI Taxonomy" id="338077"/>
    <lineage>
        <taxon>Bacteria</taxon>
        <taxon>Bacillati</taxon>
        <taxon>Actinomycetota</taxon>
        <taxon>Actinomycetes</taxon>
        <taxon>Propionibacteriales</taxon>
        <taxon>Nocardioidaceae</taxon>
        <taxon>Nocardioides</taxon>
    </lineage>
</organism>
<accession>A0ABN2PFE3</accession>
<feature type="chain" id="PRO_5046726666" evidence="1">
    <location>
        <begin position="32"/>
        <end position="208"/>
    </location>
</feature>
<sequence>MPVLPLILSRAAAVCAAGAAVLAVTSVPAHAESVGVDDPVGDVVNGRFRAGVPADDFNEENTDIRRTVLDHRRSVVVTRLRMVDVEASVVPQVTVRLRTPSGATFSARMAPGTDVRKVVTLTKDVADGEEAARVCDGLRGSLLPEADELVVAVPRPCLANPRTIRFGALVRNPIPQTSVNSYDDARLTGGVNPIDYETPIGRREVRRG</sequence>
<dbReference type="Proteomes" id="UP001501612">
    <property type="component" value="Unassembled WGS sequence"/>
</dbReference>
<keyword evidence="1" id="KW-0732">Signal</keyword>
<evidence type="ECO:0000256" key="1">
    <source>
        <dbReference type="SAM" id="SignalP"/>
    </source>
</evidence>
<keyword evidence="3" id="KW-1185">Reference proteome</keyword>
<name>A0ABN2PFE3_9ACTN</name>